<dbReference type="AlphaFoldDB" id="A0A4Q1CLB6"/>
<name>A0A4Q1CLB6_9BACT</name>
<evidence type="ECO:0000256" key="1">
    <source>
        <dbReference type="ARBA" id="ARBA00038310"/>
    </source>
</evidence>
<keyword evidence="3" id="KW-0378">Hydrolase</keyword>
<dbReference type="Gene3D" id="3.20.20.140">
    <property type="entry name" value="Metal-dependent hydrolases"/>
    <property type="match status" value="1"/>
</dbReference>
<dbReference type="EMBL" id="SDHW01000001">
    <property type="protein sequence ID" value="RXK61544.1"/>
    <property type="molecule type" value="Genomic_DNA"/>
</dbReference>
<evidence type="ECO:0000259" key="2">
    <source>
        <dbReference type="Pfam" id="PF04909"/>
    </source>
</evidence>
<sequence length="280" mass="32617">MTIIDTHQHFWKYDPVNYSWINDDMQVIRRDFLPGDLAVVLNENKVQGCVAVQANQTEEETDWLIVLAAKNDFIKGIVGWVDLRSDKIEDRLRHYMQFEKLVGFRHVLQGEEPSFMLQKDFLNGISKLDQFGFAYDILIFPHHLEAALQLVEQFPQQRFVVDHAAKPYIKDGKIDDPIAIGWKAGMQQLAEHNNVYCKISGMVTEADWKSWTADQLKPYLDVVVECFGIDRIMFGSDWPVCLVASSYNRWIETVQEYFSSFTKEEQEKVFSSNAIKFYQL</sequence>
<keyword evidence="4" id="KW-1185">Reference proteome</keyword>
<feature type="domain" description="Amidohydrolase-related" evidence="2">
    <location>
        <begin position="4"/>
        <end position="280"/>
    </location>
</feature>
<evidence type="ECO:0000313" key="4">
    <source>
        <dbReference type="Proteomes" id="UP000290204"/>
    </source>
</evidence>
<dbReference type="GO" id="GO:0016787">
    <property type="term" value="F:hydrolase activity"/>
    <property type="evidence" value="ECO:0007669"/>
    <property type="project" value="UniProtKB-KW"/>
</dbReference>
<comment type="similarity">
    <text evidence="1">Belongs to the metallo-dependent hydrolases superfamily.</text>
</comment>
<comment type="caution">
    <text evidence="3">The sequence shown here is derived from an EMBL/GenBank/DDBJ whole genome shotgun (WGS) entry which is preliminary data.</text>
</comment>
<organism evidence="3 4">
    <name type="scientific">Lacibacter luteus</name>
    <dbReference type="NCBI Taxonomy" id="2508719"/>
    <lineage>
        <taxon>Bacteria</taxon>
        <taxon>Pseudomonadati</taxon>
        <taxon>Bacteroidota</taxon>
        <taxon>Chitinophagia</taxon>
        <taxon>Chitinophagales</taxon>
        <taxon>Chitinophagaceae</taxon>
        <taxon>Lacibacter</taxon>
    </lineage>
</organism>
<evidence type="ECO:0000313" key="3">
    <source>
        <dbReference type="EMBL" id="RXK61544.1"/>
    </source>
</evidence>
<accession>A0A4Q1CLB6</accession>
<gene>
    <name evidence="3" type="ORF">ESA94_00555</name>
</gene>
<dbReference type="Proteomes" id="UP000290204">
    <property type="component" value="Unassembled WGS sequence"/>
</dbReference>
<dbReference type="OrthoDB" id="5450317at2"/>
<dbReference type="InterPro" id="IPR032466">
    <property type="entry name" value="Metal_Hydrolase"/>
</dbReference>
<dbReference type="RefSeq" id="WP_129128917.1">
    <property type="nucleotide sequence ID" value="NZ_SDHW01000001.1"/>
</dbReference>
<dbReference type="Pfam" id="PF04909">
    <property type="entry name" value="Amidohydro_2"/>
    <property type="match status" value="1"/>
</dbReference>
<dbReference type="InterPro" id="IPR052350">
    <property type="entry name" value="Metallo-dep_Lactonases"/>
</dbReference>
<dbReference type="SUPFAM" id="SSF51556">
    <property type="entry name" value="Metallo-dependent hydrolases"/>
    <property type="match status" value="1"/>
</dbReference>
<dbReference type="PANTHER" id="PTHR43569:SF2">
    <property type="entry name" value="AMIDOHYDROLASE-RELATED DOMAIN-CONTAINING PROTEIN"/>
    <property type="match status" value="1"/>
</dbReference>
<reference evidence="3 4" key="1">
    <citation type="submission" date="2019-01" db="EMBL/GenBank/DDBJ databases">
        <title>Lacibacter sp. strain TTM-7.</title>
        <authorList>
            <person name="Chen W.-M."/>
        </authorList>
    </citation>
    <scope>NUCLEOTIDE SEQUENCE [LARGE SCALE GENOMIC DNA]</scope>
    <source>
        <strain evidence="3 4">TTM-7</strain>
    </source>
</reference>
<dbReference type="PANTHER" id="PTHR43569">
    <property type="entry name" value="AMIDOHYDROLASE"/>
    <property type="match status" value="1"/>
</dbReference>
<dbReference type="InterPro" id="IPR006680">
    <property type="entry name" value="Amidohydro-rel"/>
</dbReference>
<proteinExistence type="inferred from homology"/>
<protein>
    <submittedName>
        <fullName evidence="3">Amidohydrolase</fullName>
    </submittedName>
</protein>